<dbReference type="EMBL" id="ML977312">
    <property type="protein sequence ID" value="KAF2121413.1"/>
    <property type="molecule type" value="Genomic_DNA"/>
</dbReference>
<proteinExistence type="predicted"/>
<accession>A0A6A5ZRB9</accession>
<evidence type="ECO:0000313" key="1">
    <source>
        <dbReference type="EMBL" id="KAF2121413.1"/>
    </source>
</evidence>
<evidence type="ECO:0000313" key="2">
    <source>
        <dbReference type="Proteomes" id="UP000799770"/>
    </source>
</evidence>
<reference evidence="1" key="1">
    <citation type="journal article" date="2020" name="Stud. Mycol.">
        <title>101 Dothideomycetes genomes: a test case for predicting lifestyles and emergence of pathogens.</title>
        <authorList>
            <person name="Haridas S."/>
            <person name="Albert R."/>
            <person name="Binder M."/>
            <person name="Bloem J."/>
            <person name="Labutti K."/>
            <person name="Salamov A."/>
            <person name="Andreopoulos B."/>
            <person name="Baker S."/>
            <person name="Barry K."/>
            <person name="Bills G."/>
            <person name="Bluhm B."/>
            <person name="Cannon C."/>
            <person name="Castanera R."/>
            <person name="Culley D."/>
            <person name="Daum C."/>
            <person name="Ezra D."/>
            <person name="Gonzalez J."/>
            <person name="Henrissat B."/>
            <person name="Kuo A."/>
            <person name="Liang C."/>
            <person name="Lipzen A."/>
            <person name="Lutzoni F."/>
            <person name="Magnuson J."/>
            <person name="Mondo S."/>
            <person name="Nolan M."/>
            <person name="Ohm R."/>
            <person name="Pangilinan J."/>
            <person name="Park H.-J."/>
            <person name="Ramirez L."/>
            <person name="Alfaro M."/>
            <person name="Sun H."/>
            <person name="Tritt A."/>
            <person name="Yoshinaga Y."/>
            <person name="Zwiers L.-H."/>
            <person name="Turgeon B."/>
            <person name="Goodwin S."/>
            <person name="Spatafora J."/>
            <person name="Crous P."/>
            <person name="Grigoriev I."/>
        </authorList>
    </citation>
    <scope>NUCLEOTIDE SEQUENCE</scope>
    <source>
        <strain evidence="1">CBS 627.86</strain>
    </source>
</reference>
<dbReference type="AlphaFoldDB" id="A0A6A5ZRB9"/>
<dbReference type="OrthoDB" id="10665178at2759"/>
<keyword evidence="2" id="KW-1185">Reference proteome</keyword>
<gene>
    <name evidence="1" type="ORF">BDV96DRAFT_594614</name>
</gene>
<name>A0A6A5ZRB9_9PLEO</name>
<sequence>MGCVCKRDGQQAACGARSSSCWPVPHVPSIHILGVKDPCHAPVTQQRFHVEHSPQRRWIVGAASLNGCSVDALQGARRGLGPQSKRILVDRCHPNIAPAICARLKRRPLYRCRLDMYPFVPTNHHGSMRPRGHPHLGDQETTSIVIGVDPLTSVRLPAKRPADGTGPSCLRLPPPSVVPRVRAPALEQQHRASPLIRDAAIQQGRCPPLLPVILHPS</sequence>
<dbReference type="Proteomes" id="UP000799770">
    <property type="component" value="Unassembled WGS sequence"/>
</dbReference>
<protein>
    <submittedName>
        <fullName evidence="1">Uncharacterized protein</fullName>
    </submittedName>
</protein>
<organism evidence="1 2">
    <name type="scientific">Lophiotrema nucula</name>
    <dbReference type="NCBI Taxonomy" id="690887"/>
    <lineage>
        <taxon>Eukaryota</taxon>
        <taxon>Fungi</taxon>
        <taxon>Dikarya</taxon>
        <taxon>Ascomycota</taxon>
        <taxon>Pezizomycotina</taxon>
        <taxon>Dothideomycetes</taxon>
        <taxon>Pleosporomycetidae</taxon>
        <taxon>Pleosporales</taxon>
        <taxon>Lophiotremataceae</taxon>
        <taxon>Lophiotrema</taxon>
    </lineage>
</organism>